<comment type="caution">
    <text evidence="1">The sequence shown here is derived from an EMBL/GenBank/DDBJ whole genome shotgun (WGS) entry which is preliminary data.</text>
</comment>
<accession>A0A5C6EG76</accession>
<gene>
    <name evidence="1" type="primary">mshA_5</name>
    <name evidence="1" type="ORF">Poly51_53700</name>
</gene>
<organism evidence="1 2">
    <name type="scientific">Rubripirellula tenax</name>
    <dbReference type="NCBI Taxonomy" id="2528015"/>
    <lineage>
        <taxon>Bacteria</taxon>
        <taxon>Pseudomonadati</taxon>
        <taxon>Planctomycetota</taxon>
        <taxon>Planctomycetia</taxon>
        <taxon>Pirellulales</taxon>
        <taxon>Pirellulaceae</taxon>
        <taxon>Rubripirellula</taxon>
    </lineage>
</organism>
<dbReference type="SUPFAM" id="SSF53756">
    <property type="entry name" value="UDP-Glycosyltransferase/glycogen phosphorylase"/>
    <property type="match status" value="1"/>
</dbReference>
<evidence type="ECO:0000313" key="1">
    <source>
        <dbReference type="EMBL" id="TWU47570.1"/>
    </source>
</evidence>
<dbReference type="Proteomes" id="UP000318288">
    <property type="component" value="Unassembled WGS sequence"/>
</dbReference>
<sequence>MSDSDVRGGANVAAYRLHVGLRQDCVDSQMLVRRRFSEDASVRSISTIPYRWRFLSRALTRWHQREVKRHRLGSSCDTFSSPHASFANIDRHCAGSDIINMHWVTFFLDLPTVLSRLTSMVPVAWTLHDMNAFTGGCHYSGPCDRYRSVCERCPELNSDRSDDLANSIFRKKVDYYSRLDPERFCLVAPSRWLQQASQESVLLSRFQCAHIPYGVDTRLFSPGDRVACRARWNLPPDKFVLLFVASSTSNHRKGLDLLIASMKMLKNTNDVVCLCVGDAPPQGLSSSITVQCTGVLRTPADMAMAYNAADVLVVPSRQDNLPNTILESLACGTPVIGFAVGGIPDMVRDGETGYICEDPNSFELAKKIELVRDESAEGVDFSSSCRRVALDEYRLEIQSAAYKRFFEERIQAFASAKEKATTNRG</sequence>
<reference evidence="1 2" key="1">
    <citation type="submission" date="2019-02" db="EMBL/GenBank/DDBJ databases">
        <title>Deep-cultivation of Planctomycetes and their phenomic and genomic characterization uncovers novel biology.</title>
        <authorList>
            <person name="Wiegand S."/>
            <person name="Jogler M."/>
            <person name="Boedeker C."/>
            <person name="Pinto D."/>
            <person name="Vollmers J."/>
            <person name="Rivas-Marin E."/>
            <person name="Kohn T."/>
            <person name="Peeters S.H."/>
            <person name="Heuer A."/>
            <person name="Rast P."/>
            <person name="Oberbeckmann S."/>
            <person name="Bunk B."/>
            <person name="Jeske O."/>
            <person name="Meyerdierks A."/>
            <person name="Storesund J.E."/>
            <person name="Kallscheuer N."/>
            <person name="Luecker S."/>
            <person name="Lage O.M."/>
            <person name="Pohl T."/>
            <person name="Merkel B.J."/>
            <person name="Hornburger P."/>
            <person name="Mueller R.-W."/>
            <person name="Bruemmer F."/>
            <person name="Labrenz M."/>
            <person name="Spormann A.M."/>
            <person name="Op Den Camp H."/>
            <person name="Overmann J."/>
            <person name="Amann R."/>
            <person name="Jetten M.S.M."/>
            <person name="Mascher T."/>
            <person name="Medema M.H."/>
            <person name="Devos D.P."/>
            <person name="Kaster A.-K."/>
            <person name="Ovreas L."/>
            <person name="Rohde M."/>
            <person name="Galperin M.Y."/>
            <person name="Jogler C."/>
        </authorList>
    </citation>
    <scope>NUCLEOTIDE SEQUENCE [LARGE SCALE GENOMIC DNA]</scope>
    <source>
        <strain evidence="1 2">Poly51</strain>
    </source>
</reference>
<dbReference type="GO" id="GO:0102710">
    <property type="term" value="F:D-inositol-3-phosphate glycosyltransferase activity"/>
    <property type="evidence" value="ECO:0007669"/>
    <property type="project" value="UniProtKB-EC"/>
</dbReference>
<dbReference type="Gene3D" id="3.40.50.2000">
    <property type="entry name" value="Glycogen Phosphorylase B"/>
    <property type="match status" value="2"/>
</dbReference>
<dbReference type="PANTHER" id="PTHR45947">
    <property type="entry name" value="SULFOQUINOVOSYL TRANSFERASE SQD2"/>
    <property type="match status" value="1"/>
</dbReference>
<dbReference type="EMBL" id="SJPW01000007">
    <property type="protein sequence ID" value="TWU47570.1"/>
    <property type="molecule type" value="Genomic_DNA"/>
</dbReference>
<dbReference type="InterPro" id="IPR050194">
    <property type="entry name" value="Glycosyltransferase_grp1"/>
</dbReference>
<keyword evidence="2" id="KW-1185">Reference proteome</keyword>
<dbReference type="PANTHER" id="PTHR45947:SF3">
    <property type="entry name" value="SULFOQUINOVOSYL TRANSFERASE SQD2"/>
    <property type="match status" value="1"/>
</dbReference>
<protein>
    <submittedName>
        <fullName evidence="1">D-inositol 3-phosphate glycosyltransferase</fullName>
        <ecNumber evidence="1">2.4.1.250</ecNumber>
    </submittedName>
</protein>
<dbReference type="Pfam" id="PF13692">
    <property type="entry name" value="Glyco_trans_1_4"/>
    <property type="match status" value="1"/>
</dbReference>
<keyword evidence="1" id="KW-0808">Transferase</keyword>
<proteinExistence type="predicted"/>
<dbReference type="AlphaFoldDB" id="A0A5C6EG76"/>
<evidence type="ECO:0000313" key="2">
    <source>
        <dbReference type="Proteomes" id="UP000318288"/>
    </source>
</evidence>
<keyword evidence="1" id="KW-0328">Glycosyltransferase</keyword>
<dbReference type="EC" id="2.4.1.250" evidence="1"/>
<name>A0A5C6EG76_9BACT</name>